<evidence type="ECO:0000313" key="3">
    <source>
        <dbReference type="Proteomes" id="UP000179360"/>
    </source>
</evidence>
<protein>
    <submittedName>
        <fullName evidence="2">Uncharacterized protein</fullName>
    </submittedName>
</protein>
<dbReference type="AlphaFoldDB" id="A0A1F6TH27"/>
<feature type="region of interest" description="Disordered" evidence="1">
    <location>
        <begin position="1"/>
        <end position="20"/>
    </location>
</feature>
<evidence type="ECO:0000313" key="2">
    <source>
        <dbReference type="EMBL" id="OGI44375.1"/>
    </source>
</evidence>
<accession>A0A1F6TH27</accession>
<dbReference type="Proteomes" id="UP000179360">
    <property type="component" value="Unassembled WGS sequence"/>
</dbReference>
<sequence>MHYLPLPQTETIMRSPKKDQERATAVLGIQPKTVASMLPTYAPVTVEGECTAPGETVYSCNVRSISSLSAKNQVKGDIRGTVAPGAKGVRISFYGALFDGQISGKAVAKTRHSLGELKNDPRLLLKKSETVDTAATIATLQLPINSDVANEDYLTFFKQLFQTGHFRKTYRWPETGYMGGEMGDGQVELEIDVELEGGPAPNELKAAKR</sequence>
<name>A0A1F6TH27_9PROT</name>
<organism evidence="2 3">
    <name type="scientific">Candidatus Muproteobacteria bacterium RIFCSPHIGHO2_01_FULL_65_16</name>
    <dbReference type="NCBI Taxonomy" id="1817764"/>
    <lineage>
        <taxon>Bacteria</taxon>
        <taxon>Pseudomonadati</taxon>
        <taxon>Pseudomonadota</taxon>
        <taxon>Candidatus Muproteobacteria</taxon>
    </lineage>
</organism>
<comment type="caution">
    <text evidence="2">The sequence shown here is derived from an EMBL/GenBank/DDBJ whole genome shotgun (WGS) entry which is preliminary data.</text>
</comment>
<proteinExistence type="predicted"/>
<dbReference type="EMBL" id="MFSY01000126">
    <property type="protein sequence ID" value="OGI44375.1"/>
    <property type="molecule type" value="Genomic_DNA"/>
</dbReference>
<evidence type="ECO:0000256" key="1">
    <source>
        <dbReference type="SAM" id="MobiDB-lite"/>
    </source>
</evidence>
<gene>
    <name evidence="2" type="ORF">A2637_03475</name>
</gene>
<reference evidence="2 3" key="1">
    <citation type="journal article" date="2016" name="Nat. Commun.">
        <title>Thousands of microbial genomes shed light on interconnected biogeochemical processes in an aquifer system.</title>
        <authorList>
            <person name="Anantharaman K."/>
            <person name="Brown C.T."/>
            <person name="Hug L.A."/>
            <person name="Sharon I."/>
            <person name="Castelle C.J."/>
            <person name="Probst A.J."/>
            <person name="Thomas B.C."/>
            <person name="Singh A."/>
            <person name="Wilkins M.J."/>
            <person name="Karaoz U."/>
            <person name="Brodie E.L."/>
            <person name="Williams K.H."/>
            <person name="Hubbard S.S."/>
            <person name="Banfield J.F."/>
        </authorList>
    </citation>
    <scope>NUCLEOTIDE SEQUENCE [LARGE SCALE GENOMIC DNA]</scope>
</reference>